<dbReference type="AlphaFoldDB" id="A0ABD2C5H4"/>
<protein>
    <recommendedName>
        <fullName evidence="3">Transposase</fullName>
    </recommendedName>
</protein>
<keyword evidence="2" id="KW-1185">Reference proteome</keyword>
<name>A0ABD2C5H4_VESSQ</name>
<evidence type="ECO:0008006" key="3">
    <source>
        <dbReference type="Google" id="ProtNLM"/>
    </source>
</evidence>
<dbReference type="EMBL" id="JAUDFV010000020">
    <property type="protein sequence ID" value="KAL2740288.1"/>
    <property type="molecule type" value="Genomic_DNA"/>
</dbReference>
<comment type="caution">
    <text evidence="1">The sequence shown here is derived from an EMBL/GenBank/DDBJ whole genome shotgun (WGS) entry which is preliminary data.</text>
</comment>
<dbReference type="Proteomes" id="UP001607302">
    <property type="component" value="Unassembled WGS sequence"/>
</dbReference>
<proteinExistence type="predicted"/>
<organism evidence="1 2">
    <name type="scientific">Vespula squamosa</name>
    <name type="common">Southern yellow jacket</name>
    <name type="synonym">Wasp</name>
    <dbReference type="NCBI Taxonomy" id="30214"/>
    <lineage>
        <taxon>Eukaryota</taxon>
        <taxon>Metazoa</taxon>
        <taxon>Ecdysozoa</taxon>
        <taxon>Arthropoda</taxon>
        <taxon>Hexapoda</taxon>
        <taxon>Insecta</taxon>
        <taxon>Pterygota</taxon>
        <taxon>Neoptera</taxon>
        <taxon>Endopterygota</taxon>
        <taxon>Hymenoptera</taxon>
        <taxon>Apocrita</taxon>
        <taxon>Aculeata</taxon>
        <taxon>Vespoidea</taxon>
        <taxon>Vespidae</taxon>
        <taxon>Vespinae</taxon>
        <taxon>Vespula</taxon>
    </lineage>
</organism>
<sequence length="125" mass="14467">ITKHNVVSCIWQGATFNSELVSWTFSPQVKSRISSFKKRRDVTFVEIGLHRCPHVSVEKGQKYPRRVRNNRTKSRINDKQGNNNGEGKIKFVGNRAYVGKKIFDGMRIRNSLRTEVKTGWMTIPM</sequence>
<evidence type="ECO:0000313" key="1">
    <source>
        <dbReference type="EMBL" id="KAL2740288.1"/>
    </source>
</evidence>
<gene>
    <name evidence="1" type="ORF">V1478_000429</name>
</gene>
<accession>A0ABD2C5H4</accession>
<reference evidence="1 2" key="1">
    <citation type="journal article" date="2024" name="Ann. Entomol. Soc. Am.">
        <title>Genomic analyses of the southern and eastern yellowjacket wasps (Hymenoptera: Vespidae) reveal evolutionary signatures of social life.</title>
        <authorList>
            <person name="Catto M.A."/>
            <person name="Caine P.B."/>
            <person name="Orr S.E."/>
            <person name="Hunt B.G."/>
            <person name="Goodisman M.A.D."/>
        </authorList>
    </citation>
    <scope>NUCLEOTIDE SEQUENCE [LARGE SCALE GENOMIC DNA]</scope>
    <source>
        <strain evidence="1">233</strain>
        <tissue evidence="1">Head and thorax</tissue>
    </source>
</reference>
<feature type="non-terminal residue" evidence="1">
    <location>
        <position position="1"/>
    </location>
</feature>
<evidence type="ECO:0000313" key="2">
    <source>
        <dbReference type="Proteomes" id="UP001607302"/>
    </source>
</evidence>